<reference evidence="4" key="1">
    <citation type="thesis" date="2020" institute="Technische Universitat Dresden" country="Dresden, Germany">
        <title>The Agarolytic System of Microbulbifer elongatus PORT2, Isolated from Batu Karas, Pangandaran West Java Indonesia.</title>
        <authorList>
            <person name="Anggraeni S.R."/>
        </authorList>
    </citation>
    <scope>NUCLEOTIDE SEQUENCE</scope>
    <source>
        <strain evidence="4">PORT2</strain>
    </source>
</reference>
<organism evidence="4 5">
    <name type="scientific">Microbulbifer elongatus</name>
    <dbReference type="NCBI Taxonomy" id="86173"/>
    <lineage>
        <taxon>Bacteria</taxon>
        <taxon>Pseudomonadati</taxon>
        <taxon>Pseudomonadota</taxon>
        <taxon>Gammaproteobacteria</taxon>
        <taxon>Cellvibrionales</taxon>
        <taxon>Microbulbiferaceae</taxon>
        <taxon>Microbulbifer</taxon>
    </lineage>
</organism>
<dbReference type="Gene3D" id="3.30.1420.10">
    <property type="match status" value="1"/>
</dbReference>
<dbReference type="EMBL" id="JACASI010000043">
    <property type="protein sequence ID" value="MCQ3830951.1"/>
    <property type="molecule type" value="Genomic_DNA"/>
</dbReference>
<comment type="function">
    <text evidence="3">Part of a sulfur-relay system.</text>
</comment>
<evidence type="ECO:0000256" key="1">
    <source>
        <dbReference type="ARBA" id="ARBA00004496"/>
    </source>
</evidence>
<name>A0ABT1P4C1_9GAMM</name>
<keyword evidence="2" id="KW-0963">Cytoplasm</keyword>
<keyword evidence="3" id="KW-0808">Transferase</keyword>
<proteinExistence type="inferred from homology"/>
<comment type="subcellular location">
    <subcellularLocation>
        <location evidence="1">Cytoplasm</location>
    </subcellularLocation>
</comment>
<dbReference type="InterPro" id="IPR042072">
    <property type="entry name" value="DsrC-like_C"/>
</dbReference>
<evidence type="ECO:0000256" key="3">
    <source>
        <dbReference type="PIRNR" id="PIRNR006223"/>
    </source>
</evidence>
<evidence type="ECO:0000256" key="2">
    <source>
        <dbReference type="ARBA" id="ARBA00022490"/>
    </source>
</evidence>
<dbReference type="SUPFAM" id="SSF69721">
    <property type="entry name" value="DsrC, the gamma subunit of dissimilatory sulfite reductase"/>
    <property type="match status" value="1"/>
</dbReference>
<evidence type="ECO:0000313" key="5">
    <source>
        <dbReference type="Proteomes" id="UP001205566"/>
    </source>
</evidence>
<dbReference type="NCBIfam" id="TIGR03342">
    <property type="entry name" value="dsrC_tusE_dsvC"/>
    <property type="match status" value="1"/>
</dbReference>
<accession>A0ABT1P4C1</accession>
<dbReference type="PIRSF" id="PIRSF006223">
    <property type="entry name" value="DsrC_TusE"/>
    <property type="match status" value="1"/>
</dbReference>
<protein>
    <recommendedName>
        <fullName evidence="3">Sulfurtransferase</fullName>
        <ecNumber evidence="3">2.8.1.-</ecNumber>
    </recommendedName>
</protein>
<dbReference type="Pfam" id="PF04358">
    <property type="entry name" value="DsrC"/>
    <property type="match status" value="1"/>
</dbReference>
<keyword evidence="5" id="KW-1185">Reference proteome</keyword>
<dbReference type="Proteomes" id="UP001205566">
    <property type="component" value="Unassembled WGS sequence"/>
</dbReference>
<sequence>MENTATLVVGGREIPLDKEGFLCNLDDWSPEIAQAIAQQEGIELSEEHWEILRLLQDFYREFELSPAMRPLVKYVGLHLGPDKGRSIHLMKLFPPSPAKIGSKIAGLPKPTNCL</sequence>
<dbReference type="PANTHER" id="PTHR37010">
    <property type="entry name" value="SULFURTRANSFERASE TUSE"/>
    <property type="match status" value="1"/>
</dbReference>
<comment type="caution">
    <text evidence="4">The sequence shown here is derived from an EMBL/GenBank/DDBJ whole genome shotgun (WGS) entry which is preliminary data.</text>
</comment>
<dbReference type="InterPro" id="IPR007453">
    <property type="entry name" value="DsrC/TusE"/>
</dbReference>
<dbReference type="RefSeq" id="WP_255875857.1">
    <property type="nucleotide sequence ID" value="NZ_JACASI010000043.1"/>
</dbReference>
<dbReference type="EC" id="2.8.1.-" evidence="3"/>
<dbReference type="Gene3D" id="1.10.10.370">
    <property type="entry name" value="DsrC-like protein, C-terminal domain"/>
    <property type="match status" value="1"/>
</dbReference>
<comment type="similarity">
    <text evidence="3">Belongs to the dsrC/tusE family.</text>
</comment>
<gene>
    <name evidence="4" type="ORF">HXX02_16040</name>
</gene>
<dbReference type="InterPro" id="IPR043163">
    <property type="entry name" value="DsrC-like_N"/>
</dbReference>
<dbReference type="PANTHER" id="PTHR37010:SF1">
    <property type="entry name" value="SULFURTRANSFERASE TUSE"/>
    <property type="match status" value="1"/>
</dbReference>
<evidence type="ECO:0000313" key="4">
    <source>
        <dbReference type="EMBL" id="MCQ3830951.1"/>
    </source>
</evidence>
<dbReference type="InterPro" id="IPR025526">
    <property type="entry name" value="DsrC-like_dom_sf"/>
</dbReference>